<dbReference type="AlphaFoldDB" id="A0A6A3N8Y2"/>
<accession>A0A6A3N8Y2</accession>
<comment type="caution">
    <text evidence="1">The sequence shown here is derived from an EMBL/GenBank/DDBJ whole genome shotgun (WGS) entry which is preliminary data.</text>
</comment>
<dbReference type="Proteomes" id="UP000435112">
    <property type="component" value="Unassembled WGS sequence"/>
</dbReference>
<evidence type="ECO:0000313" key="2">
    <source>
        <dbReference type="EMBL" id="KAE9042205.1"/>
    </source>
</evidence>
<dbReference type="EMBL" id="QXFV01000293">
    <property type="protein sequence ID" value="KAE9042205.1"/>
    <property type="molecule type" value="Genomic_DNA"/>
</dbReference>
<name>A0A6A3N8Y2_9STRA</name>
<reference evidence="4 6" key="1">
    <citation type="submission" date="2018-09" db="EMBL/GenBank/DDBJ databases">
        <title>Genomic investigation of the strawberry pathogen Phytophthora fragariae indicates pathogenicity is determined by transcriptional variation in three key races.</title>
        <authorList>
            <person name="Adams T.M."/>
            <person name="Armitage A.D."/>
            <person name="Sobczyk M.K."/>
            <person name="Bates H.J."/>
            <person name="Dunwell J.M."/>
            <person name="Nellist C.F."/>
            <person name="Harrison R.J."/>
        </authorList>
    </citation>
    <scope>NUCLEOTIDE SEQUENCE [LARGE SCALE GENOMIC DNA]</scope>
    <source>
        <strain evidence="2 4">SCRP249</strain>
        <strain evidence="1 6">SCRP324</strain>
        <strain evidence="3 5">SCRP333</strain>
    </source>
</reference>
<evidence type="ECO:0000313" key="1">
    <source>
        <dbReference type="EMBL" id="KAE9037489.1"/>
    </source>
</evidence>
<dbReference type="EMBL" id="QXFU01000296">
    <property type="protein sequence ID" value="KAE9037489.1"/>
    <property type="molecule type" value="Genomic_DNA"/>
</dbReference>
<dbReference type="EMBL" id="QXFT01000304">
    <property type="protein sequence ID" value="KAE9347822.1"/>
    <property type="molecule type" value="Genomic_DNA"/>
</dbReference>
<gene>
    <name evidence="2" type="ORF">PR001_g6288</name>
    <name evidence="1" type="ORF">PR002_g6553</name>
    <name evidence="3" type="ORF">PR003_g6717</name>
</gene>
<evidence type="ECO:0000313" key="6">
    <source>
        <dbReference type="Proteomes" id="UP000435112"/>
    </source>
</evidence>
<keyword evidence="5" id="KW-1185">Reference proteome</keyword>
<evidence type="ECO:0000313" key="3">
    <source>
        <dbReference type="EMBL" id="KAE9347822.1"/>
    </source>
</evidence>
<dbReference type="OrthoDB" id="10284469at2759"/>
<evidence type="ECO:0000313" key="4">
    <source>
        <dbReference type="Proteomes" id="UP000429607"/>
    </source>
</evidence>
<protein>
    <submittedName>
        <fullName evidence="1">Uncharacterized protein</fullName>
    </submittedName>
</protein>
<sequence length="97" mass="10781">MWAKQAGKAIRSLRQTIDRVGVSLEGKLTYTEHRKAAAQAAEQPLNPSTRAVKNLGRAPKFEEADAKYYTEKTSILPDEYGRHLALMGPDEHEATIS</sequence>
<organism evidence="1 6">
    <name type="scientific">Phytophthora rubi</name>
    <dbReference type="NCBI Taxonomy" id="129364"/>
    <lineage>
        <taxon>Eukaryota</taxon>
        <taxon>Sar</taxon>
        <taxon>Stramenopiles</taxon>
        <taxon>Oomycota</taxon>
        <taxon>Peronosporomycetes</taxon>
        <taxon>Peronosporales</taxon>
        <taxon>Peronosporaceae</taxon>
        <taxon>Phytophthora</taxon>
    </lineage>
</organism>
<dbReference type="Proteomes" id="UP000429607">
    <property type="component" value="Unassembled WGS sequence"/>
</dbReference>
<evidence type="ECO:0000313" key="5">
    <source>
        <dbReference type="Proteomes" id="UP000434957"/>
    </source>
</evidence>
<proteinExistence type="predicted"/>
<dbReference type="Proteomes" id="UP000434957">
    <property type="component" value="Unassembled WGS sequence"/>
</dbReference>